<dbReference type="PROSITE" id="PS50249">
    <property type="entry name" value="MPN"/>
    <property type="match status" value="1"/>
</dbReference>
<name>A0A8J7TSX3_9PROT</name>
<dbReference type="Gene3D" id="1.10.150.20">
    <property type="entry name" value="5' to 3' exonuclease, C-terminal subdomain"/>
    <property type="match status" value="1"/>
</dbReference>
<comment type="similarity">
    <text evidence="6">Belongs to the UPF0758 family.</text>
</comment>
<dbReference type="PROSITE" id="PS01302">
    <property type="entry name" value="UPF0758"/>
    <property type="match status" value="1"/>
</dbReference>
<dbReference type="InterPro" id="IPR025657">
    <property type="entry name" value="RadC_JAB"/>
</dbReference>
<dbReference type="GO" id="GO:0046872">
    <property type="term" value="F:metal ion binding"/>
    <property type="evidence" value="ECO:0007669"/>
    <property type="project" value="UniProtKB-KW"/>
</dbReference>
<dbReference type="InterPro" id="IPR010994">
    <property type="entry name" value="RuvA_2-like"/>
</dbReference>
<evidence type="ECO:0000256" key="3">
    <source>
        <dbReference type="ARBA" id="ARBA00022801"/>
    </source>
</evidence>
<dbReference type="InterPro" id="IPR020891">
    <property type="entry name" value="UPF0758_CS"/>
</dbReference>
<keyword evidence="4" id="KW-0862">Zinc</keyword>
<reference evidence="8" key="1">
    <citation type="submission" date="2021-02" db="EMBL/GenBank/DDBJ databases">
        <title>Thiocyanate and organic carbon inputs drive convergent selection for specific autotrophic Afipia and Thiobacillus strains within complex microbiomes.</title>
        <authorList>
            <person name="Huddy R.J."/>
            <person name="Sachdeva R."/>
            <person name="Kadzinga F."/>
            <person name="Kantor R.S."/>
            <person name="Harrison S.T.L."/>
            <person name="Banfield J.F."/>
        </authorList>
    </citation>
    <scope>NUCLEOTIDE SEQUENCE</scope>
    <source>
        <strain evidence="8">SCN18_10_11_15_R4_P_38_20</strain>
    </source>
</reference>
<dbReference type="CDD" id="cd08071">
    <property type="entry name" value="MPN_DUF2466"/>
    <property type="match status" value="1"/>
</dbReference>
<evidence type="ECO:0000256" key="5">
    <source>
        <dbReference type="ARBA" id="ARBA00023049"/>
    </source>
</evidence>
<dbReference type="Pfam" id="PF04002">
    <property type="entry name" value="RadC"/>
    <property type="match status" value="1"/>
</dbReference>
<evidence type="ECO:0000259" key="7">
    <source>
        <dbReference type="PROSITE" id="PS50249"/>
    </source>
</evidence>
<gene>
    <name evidence="8" type="primary">radC</name>
    <name evidence="8" type="ORF">J0H12_00415</name>
</gene>
<dbReference type="EMBL" id="JAFKGL010000010">
    <property type="protein sequence ID" value="MBN9412375.1"/>
    <property type="molecule type" value="Genomic_DNA"/>
</dbReference>
<keyword evidence="3" id="KW-0378">Hydrolase</keyword>
<dbReference type="GO" id="GO:0006508">
    <property type="term" value="P:proteolysis"/>
    <property type="evidence" value="ECO:0007669"/>
    <property type="project" value="UniProtKB-KW"/>
</dbReference>
<dbReference type="NCBIfam" id="NF000642">
    <property type="entry name" value="PRK00024.1"/>
    <property type="match status" value="1"/>
</dbReference>
<dbReference type="PANTHER" id="PTHR30471">
    <property type="entry name" value="DNA REPAIR PROTEIN RADC"/>
    <property type="match status" value="1"/>
</dbReference>
<dbReference type="Proteomes" id="UP000664414">
    <property type="component" value="Unassembled WGS sequence"/>
</dbReference>
<dbReference type="Pfam" id="PF20582">
    <property type="entry name" value="UPF0758_N"/>
    <property type="match status" value="1"/>
</dbReference>
<sequence length="226" mass="25507">MALKEHYEGHRARLRERFLKAGGDALADYELLELILYAAHSRGDVKPLAKELLGTFKTFPQVLSADIQDLLKVKGVGNAVVAALKSVHVSVERCLKAEILQRPILKSWPQIVNYCEIMMRDLKYEQLRLLFLDRQNNLIADEVQQNGTVDQATIYTREIVKRALELGASGLILVHNHPSGDPTPSNADIEATFRIREASERLGIKVFDHIIVGKGQCRSLRNERMI</sequence>
<dbReference type="Gene3D" id="3.40.140.10">
    <property type="entry name" value="Cytidine Deaminase, domain 2"/>
    <property type="match status" value="1"/>
</dbReference>
<keyword evidence="2" id="KW-0479">Metal-binding</keyword>
<proteinExistence type="inferred from homology"/>
<dbReference type="InterPro" id="IPR001405">
    <property type="entry name" value="UPF0758"/>
</dbReference>
<protein>
    <submittedName>
        <fullName evidence="8">DNA repair protein RadC</fullName>
    </submittedName>
</protein>
<keyword evidence="5" id="KW-0482">Metalloprotease</keyword>
<evidence type="ECO:0000313" key="8">
    <source>
        <dbReference type="EMBL" id="MBN9412375.1"/>
    </source>
</evidence>
<dbReference type="SUPFAM" id="SSF102712">
    <property type="entry name" value="JAB1/MPN domain"/>
    <property type="match status" value="1"/>
</dbReference>
<evidence type="ECO:0000256" key="6">
    <source>
        <dbReference type="RuleBase" id="RU003797"/>
    </source>
</evidence>
<evidence type="ECO:0000256" key="1">
    <source>
        <dbReference type="ARBA" id="ARBA00022670"/>
    </source>
</evidence>
<dbReference type="InterPro" id="IPR046778">
    <property type="entry name" value="UPF0758_N"/>
</dbReference>
<dbReference type="AlphaFoldDB" id="A0A8J7TSX3"/>
<keyword evidence="1" id="KW-0645">Protease</keyword>
<dbReference type="SUPFAM" id="SSF47781">
    <property type="entry name" value="RuvA domain 2-like"/>
    <property type="match status" value="1"/>
</dbReference>
<feature type="domain" description="MPN" evidence="7">
    <location>
        <begin position="104"/>
        <end position="226"/>
    </location>
</feature>
<evidence type="ECO:0000256" key="4">
    <source>
        <dbReference type="ARBA" id="ARBA00022833"/>
    </source>
</evidence>
<dbReference type="PANTHER" id="PTHR30471:SF3">
    <property type="entry name" value="UPF0758 PROTEIN YEES-RELATED"/>
    <property type="match status" value="1"/>
</dbReference>
<evidence type="ECO:0000313" key="9">
    <source>
        <dbReference type="Proteomes" id="UP000664414"/>
    </source>
</evidence>
<dbReference type="NCBIfam" id="TIGR00608">
    <property type="entry name" value="radc"/>
    <property type="match status" value="1"/>
</dbReference>
<accession>A0A8J7TSX3</accession>
<dbReference type="InterPro" id="IPR037518">
    <property type="entry name" value="MPN"/>
</dbReference>
<comment type="caution">
    <text evidence="8">The sequence shown here is derived from an EMBL/GenBank/DDBJ whole genome shotgun (WGS) entry which is preliminary data.</text>
</comment>
<organism evidence="8 9">
    <name type="scientific">Candidatus Paracaedimonas acanthamoebae</name>
    <dbReference type="NCBI Taxonomy" id="244581"/>
    <lineage>
        <taxon>Bacteria</taxon>
        <taxon>Pseudomonadati</taxon>
        <taxon>Pseudomonadota</taxon>
        <taxon>Alphaproteobacteria</taxon>
        <taxon>Holosporales</taxon>
        <taxon>Caedimonadaceae</taxon>
        <taxon>Candidatus Paracaedimonas</taxon>
    </lineage>
</organism>
<evidence type="ECO:0000256" key="2">
    <source>
        <dbReference type="ARBA" id="ARBA00022723"/>
    </source>
</evidence>
<dbReference type="GO" id="GO:0008237">
    <property type="term" value="F:metallopeptidase activity"/>
    <property type="evidence" value="ECO:0007669"/>
    <property type="project" value="UniProtKB-KW"/>
</dbReference>